<dbReference type="AlphaFoldDB" id="A0A1C7MTY9"/>
<sequence>MVHRACCERKRLCWPMEEGGPVKSAGAGSWGVRDIGSEEEGTRRSGLPLPPSSVHHPIRISGHPAQAPDLSIGPCSGSINDLFNRKLRASLQWSSVCPSCLRAASSVSPPHWFTR</sequence>
<dbReference type="Proteomes" id="UP000092993">
    <property type="component" value="Unassembled WGS sequence"/>
</dbReference>
<keyword evidence="3" id="KW-1185">Reference proteome</keyword>
<feature type="region of interest" description="Disordered" evidence="1">
    <location>
        <begin position="22"/>
        <end position="66"/>
    </location>
</feature>
<evidence type="ECO:0000313" key="3">
    <source>
        <dbReference type="Proteomes" id="UP000092993"/>
    </source>
</evidence>
<gene>
    <name evidence="2" type="ORF">A0H81_00917</name>
</gene>
<evidence type="ECO:0000256" key="1">
    <source>
        <dbReference type="SAM" id="MobiDB-lite"/>
    </source>
</evidence>
<evidence type="ECO:0000313" key="2">
    <source>
        <dbReference type="EMBL" id="OBZ79939.1"/>
    </source>
</evidence>
<comment type="caution">
    <text evidence="2">The sequence shown here is derived from an EMBL/GenBank/DDBJ whole genome shotgun (WGS) entry which is preliminary data.</text>
</comment>
<reference evidence="2 3" key="1">
    <citation type="submission" date="2016-03" db="EMBL/GenBank/DDBJ databases">
        <title>Whole genome sequencing of Grifola frondosa 9006-11.</title>
        <authorList>
            <person name="Min B."/>
            <person name="Park H."/>
            <person name="Kim J.-G."/>
            <person name="Cho H."/>
            <person name="Oh Y.-L."/>
            <person name="Kong W.-S."/>
            <person name="Choi I.-G."/>
        </authorList>
    </citation>
    <scope>NUCLEOTIDE SEQUENCE [LARGE SCALE GENOMIC DNA]</scope>
    <source>
        <strain evidence="2 3">9006-11</strain>
    </source>
</reference>
<name>A0A1C7MTY9_GRIFR</name>
<organism evidence="2 3">
    <name type="scientific">Grifola frondosa</name>
    <name type="common">Maitake</name>
    <name type="synonym">Polyporus frondosus</name>
    <dbReference type="NCBI Taxonomy" id="5627"/>
    <lineage>
        <taxon>Eukaryota</taxon>
        <taxon>Fungi</taxon>
        <taxon>Dikarya</taxon>
        <taxon>Basidiomycota</taxon>
        <taxon>Agaricomycotina</taxon>
        <taxon>Agaricomycetes</taxon>
        <taxon>Polyporales</taxon>
        <taxon>Grifolaceae</taxon>
        <taxon>Grifola</taxon>
    </lineage>
</organism>
<proteinExistence type="predicted"/>
<dbReference type="EMBL" id="LUGG01000001">
    <property type="protein sequence ID" value="OBZ79939.1"/>
    <property type="molecule type" value="Genomic_DNA"/>
</dbReference>
<accession>A0A1C7MTY9</accession>
<protein>
    <submittedName>
        <fullName evidence="2">Uncharacterized protein</fullName>
    </submittedName>
</protein>